<dbReference type="EMBL" id="UGGQ01000006">
    <property type="protein sequence ID" value="STO15497.1"/>
    <property type="molecule type" value="Genomic_DNA"/>
</dbReference>
<gene>
    <name evidence="7" type="primary">patB_1</name>
    <name evidence="7" type="ORF">NCTC11819_00034</name>
</gene>
<dbReference type="InterPro" id="IPR015424">
    <property type="entry name" value="PyrdxlP-dep_Trfase"/>
</dbReference>
<dbReference type="PANTHER" id="PTHR43525:SF1">
    <property type="entry name" value="PROTEIN MALY"/>
    <property type="match status" value="1"/>
</dbReference>
<dbReference type="PANTHER" id="PTHR43525">
    <property type="entry name" value="PROTEIN MALY"/>
    <property type="match status" value="1"/>
</dbReference>
<keyword evidence="3" id="KW-0663">Pyridoxal phosphate</keyword>
<organism evidence="7 8">
    <name type="scientific">Mobiluncus mulieris</name>
    <dbReference type="NCBI Taxonomy" id="2052"/>
    <lineage>
        <taxon>Bacteria</taxon>
        <taxon>Bacillati</taxon>
        <taxon>Actinomycetota</taxon>
        <taxon>Actinomycetes</taxon>
        <taxon>Actinomycetales</taxon>
        <taxon>Actinomycetaceae</taxon>
        <taxon>Mobiluncus</taxon>
    </lineage>
</organism>
<dbReference type="EC" id="4.4.1.13" evidence="2"/>
<evidence type="ECO:0000256" key="4">
    <source>
        <dbReference type="ARBA" id="ARBA00023239"/>
    </source>
</evidence>
<dbReference type="InterPro" id="IPR051798">
    <property type="entry name" value="Class-II_PLP-Dep_Aminotrans"/>
</dbReference>
<comment type="cofactor">
    <cofactor evidence="1">
        <name>pyridoxal 5'-phosphate</name>
        <dbReference type="ChEBI" id="CHEBI:597326"/>
    </cofactor>
</comment>
<evidence type="ECO:0000256" key="1">
    <source>
        <dbReference type="ARBA" id="ARBA00001933"/>
    </source>
</evidence>
<dbReference type="Proteomes" id="UP000255284">
    <property type="component" value="Unassembled WGS sequence"/>
</dbReference>
<dbReference type="SUPFAM" id="SSF53383">
    <property type="entry name" value="PLP-dependent transferases"/>
    <property type="match status" value="1"/>
</dbReference>
<comment type="similarity">
    <text evidence="5">Belongs to the class-II pyridoxal-phosphate-dependent aminotransferase family. MalY/PatB cystathionine beta-lyase subfamily.</text>
</comment>
<dbReference type="Pfam" id="PF00155">
    <property type="entry name" value="Aminotran_1_2"/>
    <property type="match status" value="1"/>
</dbReference>
<evidence type="ECO:0000313" key="7">
    <source>
        <dbReference type="EMBL" id="STO15497.1"/>
    </source>
</evidence>
<dbReference type="OrthoDB" id="3224382at2"/>
<proteinExistence type="inferred from homology"/>
<dbReference type="InterPro" id="IPR004839">
    <property type="entry name" value="Aminotransferase_I/II_large"/>
</dbReference>
<dbReference type="Gene3D" id="3.40.640.10">
    <property type="entry name" value="Type I PLP-dependent aspartate aminotransferase-like (Major domain)"/>
    <property type="match status" value="1"/>
</dbReference>
<evidence type="ECO:0000256" key="5">
    <source>
        <dbReference type="ARBA" id="ARBA00037974"/>
    </source>
</evidence>
<name>A0A8G2M4B1_9ACTO</name>
<reference evidence="7 8" key="1">
    <citation type="submission" date="2018-06" db="EMBL/GenBank/DDBJ databases">
        <authorList>
            <consortium name="Pathogen Informatics"/>
            <person name="Doyle S."/>
        </authorList>
    </citation>
    <scope>NUCLEOTIDE SEQUENCE [LARGE SCALE GENOMIC DNA]</scope>
    <source>
        <strain evidence="7 8">NCTC11819</strain>
    </source>
</reference>
<dbReference type="GO" id="GO:0030170">
    <property type="term" value="F:pyridoxal phosphate binding"/>
    <property type="evidence" value="ECO:0007669"/>
    <property type="project" value="InterPro"/>
</dbReference>
<evidence type="ECO:0000256" key="2">
    <source>
        <dbReference type="ARBA" id="ARBA00012224"/>
    </source>
</evidence>
<dbReference type="InterPro" id="IPR015421">
    <property type="entry name" value="PyrdxlP-dep_Trfase_major"/>
</dbReference>
<keyword evidence="4 7" id="KW-0456">Lyase</keyword>
<dbReference type="Gene3D" id="3.90.1150.10">
    <property type="entry name" value="Aspartate Aminotransferase, domain 1"/>
    <property type="match status" value="1"/>
</dbReference>
<evidence type="ECO:0000313" key="8">
    <source>
        <dbReference type="Proteomes" id="UP000255284"/>
    </source>
</evidence>
<dbReference type="AlphaFoldDB" id="A0A8G2M4B1"/>
<evidence type="ECO:0000259" key="6">
    <source>
        <dbReference type="Pfam" id="PF00155"/>
    </source>
</evidence>
<accession>A0A8G2M4B1</accession>
<sequence>MRMFDFDRNIDRRGFNSVSYDFIAPKYGQEAISLSIAEMDFQTCPEVLEAVTNSAKHGIYSYTDVPNTYGEACANWFSNTHNWFFNPDNVVFSPRIIELVAGIFNHVFHNPRFATFSPFYAPIVNTAVSCGGQLYTIPLKINNDGLWTYDTKALEEAFEGIDIFILTNPHNPTGRVWSEDELAKIANLAALNDVLIISDDIHCDILREGVKWHPIGMLCLREKINSAVVSCVSPAKSFNLAGLEAAAAITSDAELRRKMRKSLQLSGIHNPNYFSIPAAISAWNSDGTWMRALNKYIDRNLKFVTNFLQSKAPYIKFYFPEGTYLLWCDASKVISSSISYEYLAQKSHVVISPGDNFGAAWKGYFRIGVAIPRSKLEVAMIRLLSQLQNTRKV</sequence>
<dbReference type="InterPro" id="IPR015422">
    <property type="entry name" value="PyrdxlP-dep_Trfase_small"/>
</dbReference>
<evidence type="ECO:0000256" key="3">
    <source>
        <dbReference type="ARBA" id="ARBA00022898"/>
    </source>
</evidence>
<feature type="domain" description="Aminotransferase class I/classII large" evidence="6">
    <location>
        <begin position="31"/>
        <end position="380"/>
    </location>
</feature>
<protein>
    <recommendedName>
        <fullName evidence="2">cysteine-S-conjugate beta-lyase</fullName>
        <ecNumber evidence="2">4.4.1.13</ecNumber>
    </recommendedName>
</protein>
<dbReference type="GO" id="GO:0047804">
    <property type="term" value="F:cysteine-S-conjugate beta-lyase activity"/>
    <property type="evidence" value="ECO:0007669"/>
    <property type="project" value="UniProtKB-EC"/>
</dbReference>
<comment type="caution">
    <text evidence="7">The sequence shown here is derived from an EMBL/GenBank/DDBJ whole genome shotgun (WGS) entry which is preliminary data.</text>
</comment>
<dbReference type="CDD" id="cd00609">
    <property type="entry name" value="AAT_like"/>
    <property type="match status" value="1"/>
</dbReference>